<evidence type="ECO:0000313" key="1">
    <source>
        <dbReference type="EMBL" id="OIS96525.1"/>
    </source>
</evidence>
<dbReference type="AlphaFoldDB" id="A0A1J6HUK7"/>
<sequence>MRREEVAFGSVTDLTFRFRHNKACTVFSHLGAQRAIGNDSTKVPQIRRLILSNHCCSLDSGGTTSLGLGNCCDSS</sequence>
<organism evidence="1 2">
    <name type="scientific">Nicotiana attenuata</name>
    <name type="common">Coyote tobacco</name>
    <dbReference type="NCBI Taxonomy" id="49451"/>
    <lineage>
        <taxon>Eukaryota</taxon>
        <taxon>Viridiplantae</taxon>
        <taxon>Streptophyta</taxon>
        <taxon>Embryophyta</taxon>
        <taxon>Tracheophyta</taxon>
        <taxon>Spermatophyta</taxon>
        <taxon>Magnoliopsida</taxon>
        <taxon>eudicotyledons</taxon>
        <taxon>Gunneridae</taxon>
        <taxon>Pentapetalae</taxon>
        <taxon>asterids</taxon>
        <taxon>lamiids</taxon>
        <taxon>Solanales</taxon>
        <taxon>Solanaceae</taxon>
        <taxon>Nicotianoideae</taxon>
        <taxon>Nicotianeae</taxon>
        <taxon>Nicotiana</taxon>
    </lineage>
</organism>
<comment type="caution">
    <text evidence="1">The sequence shown here is derived from an EMBL/GenBank/DDBJ whole genome shotgun (WGS) entry which is preliminary data.</text>
</comment>
<evidence type="ECO:0000313" key="2">
    <source>
        <dbReference type="Proteomes" id="UP000187609"/>
    </source>
</evidence>
<dbReference type="Proteomes" id="UP000187609">
    <property type="component" value="Unassembled WGS sequence"/>
</dbReference>
<proteinExistence type="predicted"/>
<dbReference type="Gramene" id="OIS96525">
    <property type="protein sequence ID" value="OIS96525"/>
    <property type="gene ID" value="A4A49_60714"/>
</dbReference>
<dbReference type="EMBL" id="MJEQ01037193">
    <property type="protein sequence ID" value="OIS96525.1"/>
    <property type="molecule type" value="Genomic_DNA"/>
</dbReference>
<keyword evidence="2" id="KW-1185">Reference proteome</keyword>
<gene>
    <name evidence="1" type="primary">MI25_0</name>
    <name evidence="1" type="ORF">A4A49_60714</name>
</gene>
<name>A0A1J6HUK7_NICAT</name>
<protein>
    <submittedName>
        <fullName evidence="1">Atp synthase protein mi25</fullName>
    </submittedName>
</protein>
<accession>A0A1J6HUK7</accession>
<reference evidence="1" key="1">
    <citation type="submission" date="2016-11" db="EMBL/GenBank/DDBJ databases">
        <title>The genome of Nicotiana attenuata.</title>
        <authorList>
            <person name="Xu S."/>
            <person name="Brockmoeller T."/>
            <person name="Gaquerel E."/>
            <person name="Navarro A."/>
            <person name="Kuhl H."/>
            <person name="Gase K."/>
            <person name="Ling Z."/>
            <person name="Zhou W."/>
            <person name="Kreitzer C."/>
            <person name="Stanke M."/>
            <person name="Tang H."/>
            <person name="Lyons E."/>
            <person name="Pandey P."/>
            <person name="Pandey S.P."/>
            <person name="Timmermann B."/>
            <person name="Baldwin I.T."/>
        </authorList>
    </citation>
    <scope>NUCLEOTIDE SEQUENCE [LARGE SCALE GENOMIC DNA]</scope>
    <source>
        <strain evidence="1">UT</strain>
    </source>
</reference>